<evidence type="ECO:0000313" key="1">
    <source>
        <dbReference type="EMBL" id="JAA67875.1"/>
    </source>
</evidence>
<proteinExistence type="evidence at transcript level"/>
<dbReference type="EMBL" id="GADI01005933">
    <property type="protein sequence ID" value="JAA67875.1"/>
    <property type="molecule type" value="mRNA"/>
</dbReference>
<protein>
    <submittedName>
        <fullName evidence="1">Putative gag-pol polyprotein</fullName>
    </submittedName>
</protein>
<name>A0A0K8R9Q4_IXORI</name>
<accession>A0A0K8R9Q4</accession>
<reference evidence="1" key="1">
    <citation type="submission" date="2012-12" db="EMBL/GenBank/DDBJ databases">
        <title>Identification and characterization of a phenylalanine ammonia-lyase gene family in Isatis indigotica Fort.</title>
        <authorList>
            <person name="Liu Q."/>
            <person name="Chen J."/>
            <person name="Zhou X."/>
            <person name="Di P."/>
            <person name="Xiao Y."/>
            <person name="Xuan H."/>
            <person name="Zhang L."/>
            <person name="Chen W."/>
        </authorList>
    </citation>
    <scope>NUCLEOTIDE SEQUENCE</scope>
    <source>
        <tissue evidence="1">Salivary gland</tissue>
    </source>
</reference>
<dbReference type="AlphaFoldDB" id="A0A0K8R9Q4"/>
<sequence>MKSWAWCMALGGIMVGASTISIVQKITLGVHFVCDSTFVKTRQEKKHATPLQEYLRIFLSAVELYLRESKCPKIKLVLTGVYNTTGTDAVVVHMMPQEIQFGDAKVAFGRIEDDTVVVEAREELSEVVLMSFACFAEDEDSSM</sequence>
<organism evidence="1">
    <name type="scientific">Ixodes ricinus</name>
    <name type="common">Common tick</name>
    <name type="synonym">Acarus ricinus</name>
    <dbReference type="NCBI Taxonomy" id="34613"/>
    <lineage>
        <taxon>Eukaryota</taxon>
        <taxon>Metazoa</taxon>
        <taxon>Ecdysozoa</taxon>
        <taxon>Arthropoda</taxon>
        <taxon>Chelicerata</taxon>
        <taxon>Arachnida</taxon>
        <taxon>Acari</taxon>
        <taxon>Parasitiformes</taxon>
        <taxon>Ixodida</taxon>
        <taxon>Ixodoidea</taxon>
        <taxon>Ixodidae</taxon>
        <taxon>Ixodinae</taxon>
        <taxon>Ixodes</taxon>
    </lineage>
</organism>